<accession>A0A8R1UIW9</accession>
<evidence type="ECO:0000256" key="1">
    <source>
        <dbReference type="ARBA" id="ARBA00004123"/>
    </source>
</evidence>
<organism evidence="7 8">
    <name type="scientific">Pristionchus pacificus</name>
    <name type="common">Parasitic nematode worm</name>
    <dbReference type="NCBI Taxonomy" id="54126"/>
    <lineage>
        <taxon>Eukaryota</taxon>
        <taxon>Metazoa</taxon>
        <taxon>Ecdysozoa</taxon>
        <taxon>Nematoda</taxon>
        <taxon>Chromadorea</taxon>
        <taxon>Rhabditida</taxon>
        <taxon>Rhabditina</taxon>
        <taxon>Diplogasteromorpha</taxon>
        <taxon>Diplogasteroidea</taxon>
        <taxon>Neodiplogasteridae</taxon>
        <taxon>Pristionchus</taxon>
    </lineage>
</organism>
<evidence type="ECO:0000313" key="8">
    <source>
        <dbReference type="Proteomes" id="UP000005239"/>
    </source>
</evidence>
<name>A0A2A6C790_PRIPA</name>
<proteinExistence type="predicted"/>
<dbReference type="PANTHER" id="PTHR21545:SF13">
    <property type="entry name" value="ECDYSONE-INDUCED PROTEIN 93F, ISOFORM C"/>
    <property type="match status" value="1"/>
</dbReference>
<dbReference type="AlphaFoldDB" id="A0A2A6C790"/>
<evidence type="ECO:0000256" key="4">
    <source>
        <dbReference type="ARBA" id="ARBA00023163"/>
    </source>
</evidence>
<sequence>MLAPDQFYQLQQEQALLQAQFPPQQPQFIFHDGTNVMYATNNLPAQQQLPQQPMQFNHHMNTFVPMEIVTPVMMDYAAALNNPDWLTAPQFYPPLPVEAIPLPPLQPNYFVHADQNGQLVLLMQGGLQQISLGNEIPQNIMLFNQEARGSNSEAHQAINANVITQAGLSSRPVESTTIKTNPIEPKQHSISPHTINPALPNNIAESSFANDNQDSQPTHESDLLIKTREAVRTICAPEVGPSVIQANPNIADSTTSIPKPTRIYKRKMPSGEENGDNEGHYTPLAHKRYKSKYSEEDLLAAVDDINSGRLSVARAAHKYGIPSGSKIEKLPKQVSIKKKKYTEENLKLALEAVSQGRMNQRQASIAHEIPYSTLRHQVLIYSKTEGGAKQYTDDDSSKALEAIRSGEINPWQASKQFGIPYPTIYNRAKRSMLLHNSAPIPTIRTPTPVPDPVVAEPPAQAPDVKPTMDLPVPLRRIKTEPIEVIDLED</sequence>
<dbReference type="GO" id="GO:0005634">
    <property type="term" value="C:nucleus"/>
    <property type="evidence" value="ECO:0000318"/>
    <property type="project" value="GO_Central"/>
</dbReference>
<evidence type="ECO:0000256" key="2">
    <source>
        <dbReference type="ARBA" id="ARBA00023015"/>
    </source>
</evidence>
<reference evidence="8" key="1">
    <citation type="journal article" date="2008" name="Nat. Genet.">
        <title>The Pristionchus pacificus genome provides a unique perspective on nematode lifestyle and parasitism.</title>
        <authorList>
            <person name="Dieterich C."/>
            <person name="Clifton S.W."/>
            <person name="Schuster L.N."/>
            <person name="Chinwalla A."/>
            <person name="Delehaunty K."/>
            <person name="Dinkelacker I."/>
            <person name="Fulton L."/>
            <person name="Fulton R."/>
            <person name="Godfrey J."/>
            <person name="Minx P."/>
            <person name="Mitreva M."/>
            <person name="Roeseler W."/>
            <person name="Tian H."/>
            <person name="Witte H."/>
            <person name="Yang S.P."/>
            <person name="Wilson R.K."/>
            <person name="Sommer R.J."/>
        </authorList>
    </citation>
    <scope>NUCLEOTIDE SEQUENCE [LARGE SCALE GENOMIC DNA]</scope>
    <source>
        <strain evidence="8">PS312</strain>
    </source>
</reference>
<comment type="subcellular location">
    <subcellularLocation>
        <location evidence="1">Nucleus</location>
    </subcellularLocation>
</comment>
<dbReference type="InterPro" id="IPR007889">
    <property type="entry name" value="HTH_Psq"/>
</dbReference>
<dbReference type="SUPFAM" id="SSF46689">
    <property type="entry name" value="Homeodomain-like"/>
    <property type="match status" value="3"/>
</dbReference>
<feature type="compositionally biased region" description="Low complexity" evidence="6">
    <location>
        <begin position="444"/>
        <end position="464"/>
    </location>
</feature>
<keyword evidence="4" id="KW-0804">Transcription</keyword>
<feature type="region of interest" description="Disordered" evidence="6">
    <location>
        <begin position="444"/>
        <end position="469"/>
    </location>
</feature>
<dbReference type="EnsemblMetazoa" id="PPA26695.1">
    <property type="protein sequence ID" value="PPA26695.1"/>
    <property type="gene ID" value="WBGene00116249"/>
</dbReference>
<dbReference type="InterPro" id="IPR009057">
    <property type="entry name" value="Homeodomain-like_sf"/>
</dbReference>
<gene>
    <name evidence="7" type="primary">WBGene00116249</name>
</gene>
<keyword evidence="5" id="KW-0539">Nucleus</keyword>
<evidence type="ECO:0000256" key="3">
    <source>
        <dbReference type="ARBA" id="ARBA00023125"/>
    </source>
</evidence>
<feature type="compositionally biased region" description="Polar residues" evidence="6">
    <location>
        <begin position="203"/>
        <end position="216"/>
    </location>
</feature>
<dbReference type="Gene3D" id="1.10.10.60">
    <property type="entry name" value="Homeodomain-like"/>
    <property type="match status" value="3"/>
</dbReference>
<dbReference type="Proteomes" id="UP000005239">
    <property type="component" value="Unassembled WGS sequence"/>
</dbReference>
<dbReference type="Pfam" id="PF05225">
    <property type="entry name" value="HTH_psq"/>
    <property type="match status" value="3"/>
</dbReference>
<keyword evidence="3" id="KW-0238">DNA-binding</keyword>
<dbReference type="OrthoDB" id="6359816at2759"/>
<accession>A0A2A6C790</accession>
<reference evidence="7" key="2">
    <citation type="submission" date="2022-06" db="UniProtKB">
        <authorList>
            <consortium name="EnsemblMetazoa"/>
        </authorList>
    </citation>
    <scope>IDENTIFICATION</scope>
    <source>
        <strain evidence="7">PS312</strain>
    </source>
</reference>
<feature type="region of interest" description="Disordered" evidence="6">
    <location>
        <begin position="199"/>
        <end position="220"/>
    </location>
</feature>
<protein>
    <submittedName>
        <fullName evidence="7">Uncharacterized protein</fullName>
    </submittedName>
</protein>
<dbReference type="PANTHER" id="PTHR21545">
    <property type="entry name" value="TRANSCRIPTION FACTOR MLR1/2"/>
    <property type="match status" value="1"/>
</dbReference>
<evidence type="ECO:0000313" key="7">
    <source>
        <dbReference type="EnsemblMetazoa" id="PPA26695.1"/>
    </source>
</evidence>
<evidence type="ECO:0000256" key="6">
    <source>
        <dbReference type="SAM" id="MobiDB-lite"/>
    </source>
</evidence>
<dbReference type="GO" id="GO:0006357">
    <property type="term" value="P:regulation of transcription by RNA polymerase II"/>
    <property type="evidence" value="ECO:0000318"/>
    <property type="project" value="GO_Central"/>
</dbReference>
<keyword evidence="8" id="KW-1185">Reference proteome</keyword>
<evidence type="ECO:0000256" key="5">
    <source>
        <dbReference type="ARBA" id="ARBA00023242"/>
    </source>
</evidence>
<dbReference type="GO" id="GO:0003677">
    <property type="term" value="F:DNA binding"/>
    <property type="evidence" value="ECO:0007669"/>
    <property type="project" value="UniProtKB-KW"/>
</dbReference>
<keyword evidence="2" id="KW-0805">Transcription regulation</keyword>